<feature type="modified residue" description="4-aspartylphosphate" evidence="1">
    <location>
        <position position="56"/>
    </location>
</feature>
<keyword evidence="1" id="KW-0597">Phosphoprotein</keyword>
<dbReference type="InterPro" id="IPR037522">
    <property type="entry name" value="HD_GYP_dom"/>
</dbReference>
<evidence type="ECO:0000313" key="5">
    <source>
        <dbReference type="Proteomes" id="UP001293718"/>
    </source>
</evidence>
<protein>
    <submittedName>
        <fullName evidence="4">HD domain-containing phosphohydrolase</fullName>
    </submittedName>
</protein>
<dbReference type="EMBL" id="JAXOJX010000029">
    <property type="protein sequence ID" value="MDZ5458387.1"/>
    <property type="molecule type" value="Genomic_DNA"/>
</dbReference>
<dbReference type="PROSITE" id="PS51832">
    <property type="entry name" value="HD_GYP"/>
    <property type="match status" value="1"/>
</dbReference>
<dbReference type="RefSeq" id="WP_238455948.1">
    <property type="nucleotide sequence ID" value="NZ_JAXOJX010000029.1"/>
</dbReference>
<evidence type="ECO:0000259" key="3">
    <source>
        <dbReference type="PROSITE" id="PS51832"/>
    </source>
</evidence>
<feature type="domain" description="Response regulatory" evidence="2">
    <location>
        <begin position="7"/>
        <end position="121"/>
    </location>
</feature>
<dbReference type="PANTHER" id="PTHR45228">
    <property type="entry name" value="CYCLIC DI-GMP PHOSPHODIESTERASE TM_0186-RELATED"/>
    <property type="match status" value="1"/>
</dbReference>
<proteinExistence type="predicted"/>
<dbReference type="PANTHER" id="PTHR45228:SF5">
    <property type="entry name" value="CYCLIC DI-GMP PHOSPHODIESTERASE VC_1348-RELATED"/>
    <property type="match status" value="1"/>
</dbReference>
<dbReference type="Pfam" id="PF00072">
    <property type="entry name" value="Response_reg"/>
    <property type="match status" value="1"/>
</dbReference>
<feature type="domain" description="HD-GYP" evidence="3">
    <location>
        <begin position="148"/>
        <end position="359"/>
    </location>
</feature>
<comment type="caution">
    <text evidence="4">The sequence shown here is derived from an EMBL/GenBank/DDBJ whole genome shotgun (WGS) entry which is preliminary data.</text>
</comment>
<evidence type="ECO:0000313" key="4">
    <source>
        <dbReference type="EMBL" id="MDZ5458387.1"/>
    </source>
</evidence>
<dbReference type="PROSITE" id="PS50110">
    <property type="entry name" value="RESPONSE_REGULATORY"/>
    <property type="match status" value="1"/>
</dbReference>
<name>A0ABU5IGX6_9BURK</name>
<dbReference type="InterPro" id="IPR003607">
    <property type="entry name" value="HD/PDEase_dom"/>
</dbReference>
<evidence type="ECO:0000259" key="2">
    <source>
        <dbReference type="PROSITE" id="PS50110"/>
    </source>
</evidence>
<dbReference type="InterPro" id="IPR011006">
    <property type="entry name" value="CheY-like_superfamily"/>
</dbReference>
<evidence type="ECO:0000256" key="1">
    <source>
        <dbReference type="PROSITE-ProRule" id="PRU00169"/>
    </source>
</evidence>
<accession>A0ABU5IGX6</accession>
<reference evidence="4 5" key="1">
    <citation type="submission" date="2023-11" db="EMBL/GenBank/DDBJ databases">
        <title>Draft genome of Azohydromonas lata strain H1 (DSM1123), a polyhydroxyalkanoate producer.</title>
        <authorList>
            <person name="Traversa D."/>
            <person name="D'Addabbo P."/>
            <person name="Pazzani C."/>
            <person name="Manzari C."/>
            <person name="Chiara M."/>
            <person name="Scrascia M."/>
        </authorList>
    </citation>
    <scope>NUCLEOTIDE SEQUENCE [LARGE SCALE GENOMIC DNA]</scope>
    <source>
        <strain evidence="4 5">H1</strain>
    </source>
</reference>
<keyword evidence="5" id="KW-1185">Reference proteome</keyword>
<dbReference type="InterPro" id="IPR052020">
    <property type="entry name" value="Cyclic_di-GMP/3'3'-cGAMP_PDE"/>
</dbReference>
<dbReference type="CDD" id="cd00077">
    <property type="entry name" value="HDc"/>
    <property type="match status" value="1"/>
</dbReference>
<dbReference type="SUPFAM" id="SSF109604">
    <property type="entry name" value="HD-domain/PDEase-like"/>
    <property type="match status" value="1"/>
</dbReference>
<dbReference type="SUPFAM" id="SSF52172">
    <property type="entry name" value="CheY-like"/>
    <property type="match status" value="1"/>
</dbReference>
<sequence length="385" mass="42456">MSGSSFTILIVDGRPDSLARLSDLLMPHYQVVAADSAAAALRIAALEPRPQLLLIDGALPHGQAHELLARLRVDPATATIPIVYIADSAEEELQAFEAGAADCLLKPLAAPVVQARLRAQATLHQARQVLHQHDAWLEAQVARRLAEDEAIQAASIRALAYVAENRDAKTGNHLLRIQGYIGELAHCLAHRPKFRDLLSRRYIEMMVRSSPLYDIGKVSIPDAILQKPGRLTPEEWEIIKTHATLGAKAIERAERDAHCPADFLVLAKEIARWHHEKWDGSGYPDGLVGDAIPLPARLMAISDVFDAMISNRAYKPAMAYEKARGVIAARRGRHFDPDVADAFDSCFDRMVTIAERYQDEAEHALRLGFPSTERFGGARPDHLAI</sequence>
<dbReference type="Pfam" id="PF13487">
    <property type="entry name" value="HD_5"/>
    <property type="match status" value="1"/>
</dbReference>
<dbReference type="Gene3D" id="3.40.50.2300">
    <property type="match status" value="1"/>
</dbReference>
<dbReference type="Proteomes" id="UP001293718">
    <property type="component" value="Unassembled WGS sequence"/>
</dbReference>
<gene>
    <name evidence="4" type="ORF">SM757_17565</name>
</gene>
<dbReference type="InterPro" id="IPR001789">
    <property type="entry name" value="Sig_transdc_resp-reg_receiver"/>
</dbReference>
<dbReference type="SMART" id="SM00448">
    <property type="entry name" value="REC"/>
    <property type="match status" value="1"/>
</dbReference>
<organism evidence="4 5">
    <name type="scientific">Azohydromonas lata</name>
    <dbReference type="NCBI Taxonomy" id="45677"/>
    <lineage>
        <taxon>Bacteria</taxon>
        <taxon>Pseudomonadati</taxon>
        <taxon>Pseudomonadota</taxon>
        <taxon>Betaproteobacteria</taxon>
        <taxon>Burkholderiales</taxon>
        <taxon>Sphaerotilaceae</taxon>
        <taxon>Azohydromonas</taxon>
    </lineage>
</organism>
<dbReference type="Gene3D" id="1.10.3210.10">
    <property type="entry name" value="Hypothetical protein af1432"/>
    <property type="match status" value="1"/>
</dbReference>